<dbReference type="SUPFAM" id="SSF51735">
    <property type="entry name" value="NAD(P)-binding Rossmann-fold domains"/>
    <property type="match status" value="1"/>
</dbReference>
<dbReference type="STRING" id="7757.ENSPMAP00000003705"/>
<protein>
    <recommendedName>
        <fullName evidence="2">3-beta hydroxysteroid dehydrogenase/isomerase domain-containing protein</fullName>
    </recommendedName>
</protein>
<name>S4RES3_PETMA</name>
<feature type="domain" description="3-beta hydroxysteroid dehydrogenase/isomerase" evidence="2">
    <location>
        <begin position="9"/>
        <end position="175"/>
    </location>
</feature>
<proteinExistence type="predicted"/>
<dbReference type="InterPro" id="IPR036291">
    <property type="entry name" value="NAD(P)-bd_dom_sf"/>
</dbReference>
<evidence type="ECO:0000256" key="1">
    <source>
        <dbReference type="ARBA" id="ARBA00023002"/>
    </source>
</evidence>
<dbReference type="OMA" id="ERMHRIN"/>
<dbReference type="Pfam" id="PF01073">
    <property type="entry name" value="3Beta_HSD"/>
    <property type="match status" value="1"/>
</dbReference>
<dbReference type="GeneTree" id="ENSGT00940000160236"/>
<dbReference type="Gene3D" id="3.40.50.720">
    <property type="entry name" value="NAD(P)-binding Rossmann-like Domain"/>
    <property type="match status" value="1"/>
</dbReference>
<dbReference type="GO" id="GO:0016616">
    <property type="term" value="F:oxidoreductase activity, acting on the CH-OH group of donors, NAD or NADP as acceptor"/>
    <property type="evidence" value="ECO:0007669"/>
    <property type="project" value="InterPro"/>
</dbReference>
<dbReference type="InterPro" id="IPR002225">
    <property type="entry name" value="3Beta_OHSteriod_DH/Estase"/>
</dbReference>
<dbReference type="PANTHER" id="PTHR10366:SF847">
    <property type="entry name" value="3 BETA-HYDROXYSTEROID DEHYDROGENASE TYPE 7"/>
    <property type="match status" value="1"/>
</dbReference>
<evidence type="ECO:0000313" key="3">
    <source>
        <dbReference type="Ensembl" id="ENSPMAP00000003705.1"/>
    </source>
</evidence>
<dbReference type="Ensembl" id="ENSPMAT00000003721.1">
    <property type="protein sequence ID" value="ENSPMAP00000003705.1"/>
    <property type="gene ID" value="ENSPMAG00000003401.1"/>
</dbReference>
<dbReference type="InterPro" id="IPR050425">
    <property type="entry name" value="NAD(P)_dehydrat-like"/>
</dbReference>
<dbReference type="AlphaFoldDB" id="S4RES3"/>
<dbReference type="PANTHER" id="PTHR10366">
    <property type="entry name" value="NAD DEPENDENT EPIMERASE/DEHYDRATASE"/>
    <property type="match status" value="1"/>
</dbReference>
<evidence type="ECO:0000259" key="2">
    <source>
        <dbReference type="Pfam" id="PF01073"/>
    </source>
</evidence>
<keyword evidence="1" id="KW-0560">Oxidoreductase</keyword>
<dbReference type="GO" id="GO:0006694">
    <property type="term" value="P:steroid biosynthetic process"/>
    <property type="evidence" value="ECO:0007669"/>
    <property type="project" value="InterPro"/>
</dbReference>
<reference evidence="3" key="2">
    <citation type="submission" date="2025-09" db="UniProtKB">
        <authorList>
            <consortium name="Ensembl"/>
        </authorList>
    </citation>
    <scope>IDENTIFICATION</scope>
</reference>
<accession>S4RES3</accession>
<sequence length="177" mass="19514">MARDGQVFVVLGGSGFLGERVVRLLLEKMGDSLSEVRVFDCVVRDDMRAWASGPCKLTLLKGDITDYEQLAAAVRGAHAVIHAISIIDFMNIVPEERMHRINVGGTQNVVRACVEASVPILVYTSSTEVVGPNKQFDPFFRIHRGNEDTPYKVSHNNFYSSTKCEAEKIVLSANGTK</sequence>
<reference evidence="3" key="1">
    <citation type="submission" date="2025-08" db="UniProtKB">
        <authorList>
            <consortium name="Ensembl"/>
        </authorList>
    </citation>
    <scope>IDENTIFICATION</scope>
</reference>
<dbReference type="HOGENOM" id="CLU_120050_0_0_1"/>
<organism evidence="3">
    <name type="scientific">Petromyzon marinus</name>
    <name type="common">Sea lamprey</name>
    <dbReference type="NCBI Taxonomy" id="7757"/>
    <lineage>
        <taxon>Eukaryota</taxon>
        <taxon>Metazoa</taxon>
        <taxon>Chordata</taxon>
        <taxon>Craniata</taxon>
        <taxon>Vertebrata</taxon>
        <taxon>Cyclostomata</taxon>
        <taxon>Hyperoartia</taxon>
        <taxon>Petromyzontiformes</taxon>
        <taxon>Petromyzontidae</taxon>
        <taxon>Petromyzon</taxon>
    </lineage>
</organism>